<name>W9W9R0_9EURO</name>
<dbReference type="Proteomes" id="UP000019471">
    <property type="component" value="Unassembled WGS sequence"/>
</dbReference>
<reference evidence="2 3" key="1">
    <citation type="submission" date="2013-03" db="EMBL/GenBank/DDBJ databases">
        <title>The Genome Sequence of Cladophialophora psammophila CBS 110553.</title>
        <authorList>
            <consortium name="The Broad Institute Genomics Platform"/>
            <person name="Cuomo C."/>
            <person name="de Hoog S."/>
            <person name="Gorbushina A."/>
            <person name="Walker B."/>
            <person name="Young S.K."/>
            <person name="Zeng Q."/>
            <person name="Gargeya S."/>
            <person name="Fitzgerald M."/>
            <person name="Haas B."/>
            <person name="Abouelleil A."/>
            <person name="Allen A.W."/>
            <person name="Alvarado L."/>
            <person name="Arachchi H.M."/>
            <person name="Berlin A.M."/>
            <person name="Chapman S.B."/>
            <person name="Gainer-Dewar J."/>
            <person name="Goldberg J."/>
            <person name="Griggs A."/>
            <person name="Gujja S."/>
            <person name="Hansen M."/>
            <person name="Howarth C."/>
            <person name="Imamovic A."/>
            <person name="Ireland A."/>
            <person name="Larimer J."/>
            <person name="McCowan C."/>
            <person name="Murphy C."/>
            <person name="Pearson M."/>
            <person name="Poon T.W."/>
            <person name="Priest M."/>
            <person name="Roberts A."/>
            <person name="Saif S."/>
            <person name="Shea T."/>
            <person name="Sisk P."/>
            <person name="Sykes S."/>
            <person name="Wortman J."/>
            <person name="Nusbaum C."/>
            <person name="Birren B."/>
        </authorList>
    </citation>
    <scope>NUCLEOTIDE SEQUENCE [LARGE SCALE GENOMIC DNA]</scope>
    <source>
        <strain evidence="2 3">CBS 110553</strain>
    </source>
</reference>
<proteinExistence type="predicted"/>
<dbReference type="GeneID" id="19196515"/>
<protein>
    <submittedName>
        <fullName evidence="2">Uncharacterized protein</fullName>
    </submittedName>
</protein>
<dbReference type="EMBL" id="AMGX01000029">
    <property type="protein sequence ID" value="EXJ61271.1"/>
    <property type="molecule type" value="Genomic_DNA"/>
</dbReference>
<keyword evidence="3" id="KW-1185">Reference proteome</keyword>
<sequence length="190" mass="20841">MCESRTIYHLCGHAKIKTIVQCAHMVDKLLTSNLLITSTHQVCEDIVNDNLHVFPDICEKCKATGVIGDFMEQPGVKLELVKAWAHGNRKHPSPEFEARVSAGNNEVVEKQNESDGIIELQTHETISPIENASISTSLPDSATTRSQASSSTTNRTAPDLAQIQMRVVALSTRTERLLSKIRGQKPPGLS</sequence>
<feature type="compositionally biased region" description="Low complexity" evidence="1">
    <location>
        <begin position="141"/>
        <end position="157"/>
    </location>
</feature>
<dbReference type="AlphaFoldDB" id="W9W9R0"/>
<evidence type="ECO:0000256" key="1">
    <source>
        <dbReference type="SAM" id="MobiDB-lite"/>
    </source>
</evidence>
<dbReference type="RefSeq" id="XP_007750588.1">
    <property type="nucleotide sequence ID" value="XM_007752398.1"/>
</dbReference>
<evidence type="ECO:0000313" key="2">
    <source>
        <dbReference type="EMBL" id="EXJ61271.1"/>
    </source>
</evidence>
<gene>
    <name evidence="2" type="ORF">A1O5_11828</name>
</gene>
<dbReference type="OrthoDB" id="4157183at2759"/>
<organism evidence="2 3">
    <name type="scientific">Cladophialophora psammophila CBS 110553</name>
    <dbReference type="NCBI Taxonomy" id="1182543"/>
    <lineage>
        <taxon>Eukaryota</taxon>
        <taxon>Fungi</taxon>
        <taxon>Dikarya</taxon>
        <taxon>Ascomycota</taxon>
        <taxon>Pezizomycotina</taxon>
        <taxon>Eurotiomycetes</taxon>
        <taxon>Chaetothyriomycetidae</taxon>
        <taxon>Chaetothyriales</taxon>
        <taxon>Herpotrichiellaceae</taxon>
        <taxon>Cladophialophora</taxon>
    </lineage>
</organism>
<evidence type="ECO:0000313" key="3">
    <source>
        <dbReference type="Proteomes" id="UP000019471"/>
    </source>
</evidence>
<feature type="region of interest" description="Disordered" evidence="1">
    <location>
        <begin position="128"/>
        <end position="161"/>
    </location>
</feature>
<accession>W9W9R0</accession>
<comment type="caution">
    <text evidence="2">The sequence shown here is derived from an EMBL/GenBank/DDBJ whole genome shotgun (WGS) entry which is preliminary data.</text>
</comment>
<feature type="compositionally biased region" description="Polar residues" evidence="1">
    <location>
        <begin position="128"/>
        <end position="140"/>
    </location>
</feature>
<dbReference type="HOGENOM" id="CLU_1390243_0_0_1"/>